<dbReference type="Gene3D" id="3.40.50.1820">
    <property type="entry name" value="alpha/beta hydrolase"/>
    <property type="match status" value="1"/>
</dbReference>
<dbReference type="SUPFAM" id="SSF53474">
    <property type="entry name" value="alpha/beta-Hydrolases"/>
    <property type="match status" value="1"/>
</dbReference>
<dbReference type="InterPro" id="IPR013094">
    <property type="entry name" value="AB_hydrolase_3"/>
</dbReference>
<gene>
    <name evidence="4" type="ORF">TEA_013656</name>
</gene>
<comment type="caution">
    <text evidence="4">The sequence shown here is derived from an EMBL/GenBank/DDBJ whole genome shotgun (WGS) entry which is preliminary data.</text>
</comment>
<dbReference type="PANTHER" id="PTHR23024">
    <property type="entry name" value="ARYLACETAMIDE DEACETYLASE"/>
    <property type="match status" value="1"/>
</dbReference>
<comment type="similarity">
    <text evidence="1">Belongs to the 'GDXG' lipolytic enzyme family.</text>
</comment>
<evidence type="ECO:0000259" key="3">
    <source>
        <dbReference type="Pfam" id="PF07859"/>
    </source>
</evidence>
<dbReference type="STRING" id="542762.A0A4S4DQ67"/>
<accession>A0A4S4DQ67</accession>
<dbReference type="InterPro" id="IPR002168">
    <property type="entry name" value="Lipase_GDXG_HIS_AS"/>
</dbReference>
<keyword evidence="5" id="KW-1185">Reference proteome</keyword>
<dbReference type="PANTHER" id="PTHR23024:SF551">
    <property type="entry name" value="2-HYDROXYISOFLAVANONE DEHYDRATASE-LIKE"/>
    <property type="match status" value="1"/>
</dbReference>
<evidence type="ECO:0000256" key="1">
    <source>
        <dbReference type="ARBA" id="ARBA00010515"/>
    </source>
</evidence>
<dbReference type="GO" id="GO:0016787">
    <property type="term" value="F:hydrolase activity"/>
    <property type="evidence" value="ECO:0007669"/>
    <property type="project" value="UniProtKB-KW"/>
</dbReference>
<dbReference type="Proteomes" id="UP000306102">
    <property type="component" value="Unassembled WGS sequence"/>
</dbReference>
<protein>
    <recommendedName>
        <fullName evidence="3">Alpha/beta hydrolase fold-3 domain-containing protein</fullName>
    </recommendedName>
</protein>
<dbReference type="InterPro" id="IPR029058">
    <property type="entry name" value="AB_hydrolase_fold"/>
</dbReference>
<dbReference type="PROSITE" id="PS01173">
    <property type="entry name" value="LIPASE_GDXG_HIS"/>
    <property type="match status" value="1"/>
</dbReference>
<evidence type="ECO:0000313" key="5">
    <source>
        <dbReference type="Proteomes" id="UP000306102"/>
    </source>
</evidence>
<feature type="domain" description="Alpha/beta hydrolase fold-3" evidence="3">
    <location>
        <begin position="76"/>
        <end position="271"/>
    </location>
</feature>
<evidence type="ECO:0000313" key="4">
    <source>
        <dbReference type="EMBL" id="THG05211.1"/>
    </source>
</evidence>
<sequence>MTSNTKEVATEFLPLLRVYTDGSVERLIGSPLVPPTLDDPATGVSSKDISITSDVSARLYLPKLTDDIYYEKIPILLYFHGGGFSIESAFSFFHHRYVNLLVSQARVVAVSVEFRLSPEHPLPAAYEDSWAALQWVSSHSIGENSDKEPWLINHGDFDRVYICGDSTGANIAHNIVMRAGAEPLHGGVKILGAILCHPFFWGSIPIRSESSIGHQQNMMCRIWKFVYPSAPHGIDNPMINPFAPGAPSLSGLGCSRLLVCIVDNNPPRERKRNSLL</sequence>
<reference evidence="4 5" key="1">
    <citation type="journal article" date="2018" name="Proc. Natl. Acad. Sci. U.S.A.">
        <title>Draft genome sequence of Camellia sinensis var. sinensis provides insights into the evolution of the tea genome and tea quality.</title>
        <authorList>
            <person name="Wei C."/>
            <person name="Yang H."/>
            <person name="Wang S."/>
            <person name="Zhao J."/>
            <person name="Liu C."/>
            <person name="Gao L."/>
            <person name="Xia E."/>
            <person name="Lu Y."/>
            <person name="Tai Y."/>
            <person name="She G."/>
            <person name="Sun J."/>
            <person name="Cao H."/>
            <person name="Tong W."/>
            <person name="Gao Q."/>
            <person name="Li Y."/>
            <person name="Deng W."/>
            <person name="Jiang X."/>
            <person name="Wang W."/>
            <person name="Chen Q."/>
            <person name="Zhang S."/>
            <person name="Li H."/>
            <person name="Wu J."/>
            <person name="Wang P."/>
            <person name="Li P."/>
            <person name="Shi C."/>
            <person name="Zheng F."/>
            <person name="Jian J."/>
            <person name="Huang B."/>
            <person name="Shan D."/>
            <person name="Shi M."/>
            <person name="Fang C."/>
            <person name="Yue Y."/>
            <person name="Li F."/>
            <person name="Li D."/>
            <person name="Wei S."/>
            <person name="Han B."/>
            <person name="Jiang C."/>
            <person name="Yin Y."/>
            <person name="Xia T."/>
            <person name="Zhang Z."/>
            <person name="Bennetzen J.L."/>
            <person name="Zhao S."/>
            <person name="Wan X."/>
        </authorList>
    </citation>
    <scope>NUCLEOTIDE SEQUENCE [LARGE SCALE GENOMIC DNA]</scope>
    <source>
        <strain evidence="5">cv. Shuchazao</strain>
        <tissue evidence="4">Leaf</tissue>
    </source>
</reference>
<name>A0A4S4DQ67_CAMSN</name>
<proteinExistence type="inferred from homology"/>
<keyword evidence="2" id="KW-0378">Hydrolase</keyword>
<dbReference type="Pfam" id="PF07859">
    <property type="entry name" value="Abhydrolase_3"/>
    <property type="match status" value="1"/>
</dbReference>
<evidence type="ECO:0000256" key="2">
    <source>
        <dbReference type="ARBA" id="ARBA00022801"/>
    </source>
</evidence>
<dbReference type="AlphaFoldDB" id="A0A4S4DQ67"/>
<dbReference type="EMBL" id="SDRB02010658">
    <property type="protein sequence ID" value="THG05211.1"/>
    <property type="molecule type" value="Genomic_DNA"/>
</dbReference>
<dbReference type="InterPro" id="IPR050466">
    <property type="entry name" value="Carboxylest/Gibb_receptor"/>
</dbReference>
<organism evidence="4 5">
    <name type="scientific">Camellia sinensis var. sinensis</name>
    <name type="common">China tea</name>
    <dbReference type="NCBI Taxonomy" id="542762"/>
    <lineage>
        <taxon>Eukaryota</taxon>
        <taxon>Viridiplantae</taxon>
        <taxon>Streptophyta</taxon>
        <taxon>Embryophyta</taxon>
        <taxon>Tracheophyta</taxon>
        <taxon>Spermatophyta</taxon>
        <taxon>Magnoliopsida</taxon>
        <taxon>eudicotyledons</taxon>
        <taxon>Gunneridae</taxon>
        <taxon>Pentapetalae</taxon>
        <taxon>asterids</taxon>
        <taxon>Ericales</taxon>
        <taxon>Theaceae</taxon>
        <taxon>Camellia</taxon>
    </lineage>
</organism>